<keyword evidence="9" id="KW-1185">Reference proteome</keyword>
<keyword evidence="3" id="KW-1003">Cell membrane</keyword>
<comment type="caution">
    <text evidence="8">The sequence shown here is derived from an EMBL/GenBank/DDBJ whole genome shotgun (WGS) entry which is preliminary data.</text>
</comment>
<evidence type="ECO:0000313" key="9">
    <source>
        <dbReference type="Proteomes" id="UP000679992"/>
    </source>
</evidence>
<dbReference type="PANTHER" id="PTHR37937">
    <property type="entry name" value="CONJUGATIVE TRANSFER: DNA TRANSPORT"/>
    <property type="match status" value="1"/>
</dbReference>
<keyword evidence="4 7" id="KW-0812">Transmembrane</keyword>
<dbReference type="Pfam" id="PF02534">
    <property type="entry name" value="T4SS-DNA_transf"/>
    <property type="match status" value="1"/>
</dbReference>
<keyword evidence="6 7" id="KW-0472">Membrane</keyword>
<dbReference type="Proteomes" id="UP000679992">
    <property type="component" value="Unassembled WGS sequence"/>
</dbReference>
<comment type="subcellular location">
    <subcellularLocation>
        <location evidence="1">Cell membrane</location>
        <topology evidence="1">Multi-pass membrane protein</topology>
    </subcellularLocation>
</comment>
<accession>A0ABQ4MAH3</accession>
<dbReference type="PANTHER" id="PTHR37937:SF1">
    <property type="entry name" value="CONJUGATIVE TRANSFER: DNA TRANSPORT"/>
    <property type="match status" value="1"/>
</dbReference>
<keyword evidence="5 7" id="KW-1133">Transmembrane helix</keyword>
<evidence type="ECO:0000256" key="5">
    <source>
        <dbReference type="ARBA" id="ARBA00022989"/>
    </source>
</evidence>
<feature type="transmembrane region" description="Helical" evidence="7">
    <location>
        <begin position="7"/>
        <end position="23"/>
    </location>
</feature>
<comment type="similarity">
    <text evidence="2">Belongs to the VirD4/TraG family.</text>
</comment>
<dbReference type="CDD" id="cd01127">
    <property type="entry name" value="TrwB_TraG_TraD_VirD4"/>
    <property type="match status" value="1"/>
</dbReference>
<evidence type="ECO:0000256" key="4">
    <source>
        <dbReference type="ARBA" id="ARBA00022692"/>
    </source>
</evidence>
<dbReference type="InterPro" id="IPR003688">
    <property type="entry name" value="TraG/VirD4"/>
</dbReference>
<sequence length="572" mass="64611">MKTSNKAAVIFYSMFSLLAFYIFNKAAQGIEGVQGSGLAMLNSALDEVMISIKDHPLKLGFSKASLLAGLCGAILIWLAFLYNVIGSKKYMRGMEHGSAAWGTSRDIRPFIHKDEDQNIILSATEKLSMHKGDKFEYDRNKNVMVIGGSGSGKTFSHIKPNLMQLHSSYVITDPKGTLLPETGHLFAENGYEVRVFNTINFNKSMRYNPLAYIRDEKDILKLVNVLMENTKGEGKQSGEDFWVKAEKLWYSAAIGYLFYEAPPQERNIPALVDLLEMSGASEFDENYRSPMDLMFEQLEQTKPNSFPVRQYKKFKQAAGKTMKSILISCGARLAPFDIEQLREIMSSDELKLDEIGDRKTAFFVIMSDTDNTYSFVVAMMFYQLFNILCDKADDQYGGRLPIHVRCMLDEFANIGKIPNFERLISTIRSREISATLILQSQSQLNSIYKEDADTIMDCCDTLVFLGGKSAKTTKNISEMIGKTTIDNQNVNVTKGQNGSYSLNNQVLGRDLIDASEIARLRRDECIVLISGLPPFRSLKYDTRKHKRFHYLTDSGKRKSYEVIGRESLTARV</sequence>
<dbReference type="EMBL" id="BOSL01000005">
    <property type="protein sequence ID" value="GIP52974.1"/>
    <property type="molecule type" value="Genomic_DNA"/>
</dbReference>
<gene>
    <name evidence="8" type="ORF">J42TS3_20090</name>
</gene>
<dbReference type="Gene3D" id="3.40.50.300">
    <property type="entry name" value="P-loop containing nucleotide triphosphate hydrolases"/>
    <property type="match status" value="1"/>
</dbReference>
<evidence type="ECO:0000313" key="8">
    <source>
        <dbReference type="EMBL" id="GIP52974.1"/>
    </source>
</evidence>
<feature type="transmembrane region" description="Helical" evidence="7">
    <location>
        <begin position="64"/>
        <end position="85"/>
    </location>
</feature>
<proteinExistence type="inferred from homology"/>
<evidence type="ECO:0000256" key="3">
    <source>
        <dbReference type="ARBA" id="ARBA00022475"/>
    </source>
</evidence>
<name>A0ABQ4MAH3_9BACL</name>
<dbReference type="NCBIfam" id="NF045973">
    <property type="entry name" value="conju_CD1115"/>
    <property type="match status" value="1"/>
</dbReference>
<dbReference type="SUPFAM" id="SSF52540">
    <property type="entry name" value="P-loop containing nucleoside triphosphate hydrolases"/>
    <property type="match status" value="1"/>
</dbReference>
<evidence type="ECO:0000256" key="7">
    <source>
        <dbReference type="SAM" id="Phobius"/>
    </source>
</evidence>
<protein>
    <submittedName>
        <fullName evidence="8">Conjugal transfer protein TraG</fullName>
    </submittedName>
</protein>
<evidence type="ECO:0000256" key="1">
    <source>
        <dbReference type="ARBA" id="ARBA00004651"/>
    </source>
</evidence>
<evidence type="ECO:0000256" key="2">
    <source>
        <dbReference type="ARBA" id="ARBA00008806"/>
    </source>
</evidence>
<reference evidence="8 9" key="1">
    <citation type="submission" date="2021-03" db="EMBL/GenBank/DDBJ databases">
        <title>Antimicrobial resistance genes in bacteria isolated from Japanese honey, and their potential for conferring macrolide and lincosamide resistance in the American foulbrood pathogen Paenibacillus larvae.</title>
        <authorList>
            <person name="Okamoto M."/>
            <person name="Kumagai M."/>
            <person name="Kanamori H."/>
            <person name="Takamatsu D."/>
        </authorList>
    </citation>
    <scope>NUCLEOTIDE SEQUENCE [LARGE SCALE GENOMIC DNA]</scope>
    <source>
        <strain evidence="8 9">J42TS3</strain>
    </source>
</reference>
<evidence type="ECO:0000256" key="6">
    <source>
        <dbReference type="ARBA" id="ARBA00023136"/>
    </source>
</evidence>
<dbReference type="InterPro" id="IPR051539">
    <property type="entry name" value="T4SS-coupling_protein"/>
</dbReference>
<organism evidence="8 9">
    <name type="scientific">Paenibacillus vini</name>
    <dbReference type="NCBI Taxonomy" id="1476024"/>
    <lineage>
        <taxon>Bacteria</taxon>
        <taxon>Bacillati</taxon>
        <taxon>Bacillota</taxon>
        <taxon>Bacilli</taxon>
        <taxon>Bacillales</taxon>
        <taxon>Paenibacillaceae</taxon>
        <taxon>Paenibacillus</taxon>
    </lineage>
</organism>
<dbReference type="InterPro" id="IPR027417">
    <property type="entry name" value="P-loop_NTPase"/>
</dbReference>
<dbReference type="RefSeq" id="WP_213654651.1">
    <property type="nucleotide sequence ID" value="NZ_BOSL01000005.1"/>
</dbReference>